<dbReference type="Proteomes" id="UP000554342">
    <property type="component" value="Unassembled WGS sequence"/>
</dbReference>
<accession>A0A840Z0M3</accession>
<keyword evidence="1" id="KW-0812">Transmembrane</keyword>
<keyword evidence="3" id="KW-1185">Reference proteome</keyword>
<dbReference type="AlphaFoldDB" id="A0A840Z0M3"/>
<gene>
    <name evidence="2" type="ORF">FHR23_002396</name>
</gene>
<keyword evidence="1" id="KW-0472">Membrane</keyword>
<feature type="transmembrane region" description="Helical" evidence="1">
    <location>
        <begin position="54"/>
        <end position="72"/>
    </location>
</feature>
<dbReference type="EMBL" id="JACIJI010000004">
    <property type="protein sequence ID" value="MBB5719455.1"/>
    <property type="molecule type" value="Genomic_DNA"/>
</dbReference>
<keyword evidence="1" id="KW-1133">Transmembrane helix</keyword>
<evidence type="ECO:0000313" key="2">
    <source>
        <dbReference type="EMBL" id="MBB5719455.1"/>
    </source>
</evidence>
<organism evidence="2 3">
    <name type="scientific">Stakelama sediminis</name>
    <dbReference type="NCBI Taxonomy" id="463200"/>
    <lineage>
        <taxon>Bacteria</taxon>
        <taxon>Pseudomonadati</taxon>
        <taxon>Pseudomonadota</taxon>
        <taxon>Alphaproteobacteria</taxon>
        <taxon>Sphingomonadales</taxon>
        <taxon>Sphingomonadaceae</taxon>
        <taxon>Stakelama</taxon>
    </lineage>
</organism>
<evidence type="ECO:0000256" key="1">
    <source>
        <dbReference type="SAM" id="Phobius"/>
    </source>
</evidence>
<reference evidence="2 3" key="1">
    <citation type="submission" date="2020-08" db="EMBL/GenBank/DDBJ databases">
        <title>Genomic Encyclopedia of Type Strains, Phase IV (KMG-IV): sequencing the most valuable type-strain genomes for metagenomic binning, comparative biology and taxonomic classification.</title>
        <authorList>
            <person name="Goeker M."/>
        </authorList>
    </citation>
    <scope>NUCLEOTIDE SEQUENCE [LARGE SCALE GENOMIC DNA]</scope>
    <source>
        <strain evidence="2 3">DSM 27203</strain>
    </source>
</reference>
<evidence type="ECO:0000313" key="3">
    <source>
        <dbReference type="Proteomes" id="UP000554342"/>
    </source>
</evidence>
<name>A0A840Z0M3_9SPHN</name>
<feature type="transmembrane region" description="Helical" evidence="1">
    <location>
        <begin position="27"/>
        <end position="47"/>
    </location>
</feature>
<comment type="caution">
    <text evidence="2">The sequence shown here is derived from an EMBL/GenBank/DDBJ whole genome shotgun (WGS) entry which is preliminary data.</text>
</comment>
<sequence>MFNLVSALVGLVALALGLVALVPLLGWLNYIVIPAAVLGAGIGTLSGSNGGRNLNLFVLVIAVIRLWMGGFLF</sequence>
<protein>
    <submittedName>
        <fullName evidence="2">Uncharacterized protein</fullName>
    </submittedName>
</protein>
<proteinExistence type="predicted"/>
<dbReference type="RefSeq" id="WP_184004207.1">
    <property type="nucleotide sequence ID" value="NZ_BAABIF010000001.1"/>
</dbReference>